<dbReference type="Gene3D" id="3.30.2010.10">
    <property type="entry name" value="Metalloproteases ('zincins'), catalytic domain"/>
    <property type="match status" value="1"/>
</dbReference>
<feature type="region of interest" description="Disordered" evidence="7">
    <location>
        <begin position="257"/>
        <end position="279"/>
    </location>
</feature>
<accession>A0A5B8M1J9</accession>
<dbReference type="Proteomes" id="UP000320216">
    <property type="component" value="Chromosome"/>
</dbReference>
<evidence type="ECO:0000256" key="6">
    <source>
        <dbReference type="RuleBase" id="RU003983"/>
    </source>
</evidence>
<sequence length="279" mass="29846">MVVVGLACLFAVALVTVMTAPTVITRGGWRLRFPRLALAVSHALTLVGLACAASTLVWTLAEVVSGGDRSGGAFWLQPTALTLFGWVGLAAVGGLITVIVTSAEPMTESDRRLRLEFSLLEARGTSVVRDGIRVVTVPSDRPVALSVPGPQHRILIASGLMRLLTEDQLRAVVEHERAHLVQHHGMLTRLARLNRACFAFIPGTSEIERSTRMLVELIADDTAARHAGAVNLANALWRVGSASEDAALRLRARRLASHPPRGSSTLSSRVRHTLAASSI</sequence>
<organism evidence="10 11">
    <name type="scientific">Humibacter ginsenosidimutans</name>
    <dbReference type="NCBI Taxonomy" id="2599293"/>
    <lineage>
        <taxon>Bacteria</taxon>
        <taxon>Bacillati</taxon>
        <taxon>Actinomycetota</taxon>
        <taxon>Actinomycetes</taxon>
        <taxon>Micrococcales</taxon>
        <taxon>Microbacteriaceae</taxon>
        <taxon>Humibacter</taxon>
    </lineage>
</organism>
<evidence type="ECO:0000256" key="7">
    <source>
        <dbReference type="SAM" id="MobiDB-lite"/>
    </source>
</evidence>
<dbReference type="EMBL" id="CP042305">
    <property type="protein sequence ID" value="QDZ13570.1"/>
    <property type="molecule type" value="Genomic_DNA"/>
</dbReference>
<protein>
    <submittedName>
        <fullName evidence="10">M56 family metallopeptidase</fullName>
    </submittedName>
</protein>
<dbReference type="Pfam" id="PF01435">
    <property type="entry name" value="Peptidase_M48"/>
    <property type="match status" value="1"/>
</dbReference>
<comment type="similarity">
    <text evidence="6">Belongs to the peptidase M48 family.</text>
</comment>
<feature type="transmembrane region" description="Helical" evidence="8">
    <location>
        <begin position="6"/>
        <end position="24"/>
    </location>
</feature>
<keyword evidence="11" id="KW-1185">Reference proteome</keyword>
<evidence type="ECO:0000256" key="5">
    <source>
        <dbReference type="ARBA" id="ARBA00023049"/>
    </source>
</evidence>
<evidence type="ECO:0000313" key="11">
    <source>
        <dbReference type="Proteomes" id="UP000320216"/>
    </source>
</evidence>
<dbReference type="GO" id="GO:0004222">
    <property type="term" value="F:metalloendopeptidase activity"/>
    <property type="evidence" value="ECO:0007669"/>
    <property type="project" value="InterPro"/>
</dbReference>
<dbReference type="PANTHER" id="PTHR34978:SF3">
    <property type="entry name" value="SLR0241 PROTEIN"/>
    <property type="match status" value="1"/>
</dbReference>
<proteinExistence type="inferred from homology"/>
<keyword evidence="4 6" id="KW-0862">Zinc</keyword>
<evidence type="ECO:0000259" key="9">
    <source>
        <dbReference type="Pfam" id="PF01435"/>
    </source>
</evidence>
<feature type="domain" description="Peptidase M48" evidence="9">
    <location>
        <begin position="149"/>
        <end position="201"/>
    </location>
</feature>
<dbReference type="CDD" id="cd07326">
    <property type="entry name" value="M56_BlaR1_MecR1_like"/>
    <property type="match status" value="1"/>
</dbReference>
<evidence type="ECO:0000313" key="10">
    <source>
        <dbReference type="EMBL" id="QDZ13570.1"/>
    </source>
</evidence>
<keyword evidence="8" id="KW-0812">Transmembrane</keyword>
<reference evidence="10 11" key="1">
    <citation type="submission" date="2019-07" db="EMBL/GenBank/DDBJ databases">
        <title>Full genome sequence of Humibacter sp. WJ7-1.</title>
        <authorList>
            <person name="Im W.-T."/>
        </authorList>
    </citation>
    <scope>NUCLEOTIDE SEQUENCE [LARGE SCALE GENOMIC DNA]</scope>
    <source>
        <strain evidence="10 11">WJ7-1</strain>
    </source>
</reference>
<dbReference type="GO" id="GO:0006508">
    <property type="term" value="P:proteolysis"/>
    <property type="evidence" value="ECO:0007669"/>
    <property type="project" value="UniProtKB-KW"/>
</dbReference>
<keyword evidence="1 6" id="KW-0645">Protease</keyword>
<name>A0A5B8M1J9_9MICO</name>
<evidence type="ECO:0000256" key="3">
    <source>
        <dbReference type="ARBA" id="ARBA00022801"/>
    </source>
</evidence>
<keyword evidence="8" id="KW-1133">Transmembrane helix</keyword>
<evidence type="ECO:0000256" key="1">
    <source>
        <dbReference type="ARBA" id="ARBA00022670"/>
    </source>
</evidence>
<dbReference type="GO" id="GO:0046872">
    <property type="term" value="F:metal ion binding"/>
    <property type="evidence" value="ECO:0007669"/>
    <property type="project" value="UniProtKB-KW"/>
</dbReference>
<dbReference type="PANTHER" id="PTHR34978">
    <property type="entry name" value="POSSIBLE SENSOR-TRANSDUCER PROTEIN BLAR"/>
    <property type="match status" value="1"/>
</dbReference>
<evidence type="ECO:0000256" key="2">
    <source>
        <dbReference type="ARBA" id="ARBA00022723"/>
    </source>
</evidence>
<gene>
    <name evidence="10" type="ORF">FPZ11_01010</name>
</gene>
<dbReference type="AlphaFoldDB" id="A0A5B8M1J9"/>
<dbReference type="RefSeq" id="WP_146317622.1">
    <property type="nucleotide sequence ID" value="NZ_CP042305.1"/>
</dbReference>
<dbReference type="KEGG" id="huw:FPZ11_01010"/>
<comment type="cofactor">
    <cofactor evidence="6">
        <name>Zn(2+)</name>
        <dbReference type="ChEBI" id="CHEBI:29105"/>
    </cofactor>
    <text evidence="6">Binds 1 zinc ion per subunit.</text>
</comment>
<evidence type="ECO:0000256" key="4">
    <source>
        <dbReference type="ARBA" id="ARBA00022833"/>
    </source>
</evidence>
<dbReference type="OrthoDB" id="9785340at2"/>
<keyword evidence="2" id="KW-0479">Metal-binding</keyword>
<evidence type="ECO:0000256" key="8">
    <source>
        <dbReference type="SAM" id="Phobius"/>
    </source>
</evidence>
<keyword evidence="8" id="KW-0472">Membrane</keyword>
<dbReference type="InterPro" id="IPR001915">
    <property type="entry name" value="Peptidase_M48"/>
</dbReference>
<keyword evidence="5 6" id="KW-0482">Metalloprotease</keyword>
<dbReference type="InterPro" id="IPR052173">
    <property type="entry name" value="Beta-lactam_resp_regulator"/>
</dbReference>
<feature type="transmembrane region" description="Helical" evidence="8">
    <location>
        <begin position="81"/>
        <end position="103"/>
    </location>
</feature>
<feature type="transmembrane region" description="Helical" evidence="8">
    <location>
        <begin position="36"/>
        <end position="61"/>
    </location>
</feature>
<keyword evidence="3 6" id="KW-0378">Hydrolase</keyword>